<keyword evidence="3" id="KW-0805">Transcription regulation</keyword>
<evidence type="ECO:0000313" key="11">
    <source>
        <dbReference type="Proteomes" id="UP000442694"/>
    </source>
</evidence>
<dbReference type="Gene3D" id="3.40.50.2300">
    <property type="match status" value="1"/>
</dbReference>
<evidence type="ECO:0000313" key="10">
    <source>
        <dbReference type="EMBL" id="KAB8033136.1"/>
    </source>
</evidence>
<dbReference type="SMART" id="SM00862">
    <property type="entry name" value="Trans_reg_C"/>
    <property type="match status" value="1"/>
</dbReference>
<evidence type="ECO:0000259" key="8">
    <source>
        <dbReference type="PROSITE" id="PS50110"/>
    </source>
</evidence>
<dbReference type="Pfam" id="PF00486">
    <property type="entry name" value="Trans_reg_C"/>
    <property type="match status" value="1"/>
</dbReference>
<feature type="modified residue" description="4-aspartylphosphate" evidence="6">
    <location>
        <position position="57"/>
    </location>
</feature>
<evidence type="ECO:0000256" key="3">
    <source>
        <dbReference type="ARBA" id="ARBA00023015"/>
    </source>
</evidence>
<dbReference type="PROSITE" id="PS51755">
    <property type="entry name" value="OMPR_PHOB"/>
    <property type="match status" value="1"/>
</dbReference>
<evidence type="ECO:0000259" key="9">
    <source>
        <dbReference type="PROSITE" id="PS51755"/>
    </source>
</evidence>
<evidence type="ECO:0000256" key="6">
    <source>
        <dbReference type="PROSITE-ProRule" id="PRU00169"/>
    </source>
</evidence>
<dbReference type="GO" id="GO:0032993">
    <property type="term" value="C:protein-DNA complex"/>
    <property type="evidence" value="ECO:0007669"/>
    <property type="project" value="TreeGrafter"/>
</dbReference>
<dbReference type="GO" id="GO:0005829">
    <property type="term" value="C:cytosol"/>
    <property type="evidence" value="ECO:0007669"/>
    <property type="project" value="TreeGrafter"/>
</dbReference>
<dbReference type="InterPro" id="IPR036388">
    <property type="entry name" value="WH-like_DNA-bd_sf"/>
</dbReference>
<dbReference type="Proteomes" id="UP000442694">
    <property type="component" value="Unassembled WGS sequence"/>
</dbReference>
<evidence type="ECO:0000256" key="2">
    <source>
        <dbReference type="ARBA" id="ARBA00023012"/>
    </source>
</evidence>
<dbReference type="SUPFAM" id="SSF52172">
    <property type="entry name" value="CheY-like"/>
    <property type="match status" value="1"/>
</dbReference>
<keyword evidence="5" id="KW-0804">Transcription</keyword>
<reference evidence="10 11" key="1">
    <citation type="submission" date="2019-10" db="EMBL/GenBank/DDBJ databases">
        <title>New genus of Silvanigrellaceae.</title>
        <authorList>
            <person name="Pitt A."/>
            <person name="Hahn M.W."/>
        </authorList>
    </citation>
    <scope>NUCLEOTIDE SEQUENCE [LARGE SCALE GENOMIC DNA]</scope>
    <source>
        <strain evidence="10 11">33A1-SZDP</strain>
    </source>
</reference>
<sequence length="260" mass="29518">MKDEKLRILIIEDDKDLNNLLRYTLEAANDFEVKSHFDGDGAFELIKEFMPDLVLLDVMLPNTYGTEILKSIRDNNTTSAILVILLTARSQEKDKVEGFESGADDYITKPFSPRELLLRVNALLRRSHTLKSSPLNMMSISQSNHREEDKNSTPIAENIDHINKTIVAGPIKIYPEEFKVTVNNESVSLTATEYQLLIFLVERVGKLQSREALLQKVWGYEGQVNTRTVDTHIKRLRQKLGSAGSLIETIHGFGYQLIIS</sequence>
<dbReference type="PANTHER" id="PTHR48111:SF21">
    <property type="entry name" value="DNA-BINDING DUAL MASTER TRANSCRIPTIONAL REGULATOR RPAA"/>
    <property type="match status" value="1"/>
</dbReference>
<dbReference type="RefSeq" id="WP_152211224.1">
    <property type="nucleotide sequence ID" value="NZ_WFLN01000004.1"/>
</dbReference>
<dbReference type="InterPro" id="IPR011006">
    <property type="entry name" value="CheY-like_superfamily"/>
</dbReference>
<feature type="domain" description="OmpR/PhoB-type" evidence="9">
    <location>
        <begin position="163"/>
        <end position="259"/>
    </location>
</feature>
<dbReference type="GO" id="GO:0000156">
    <property type="term" value="F:phosphorelay response regulator activity"/>
    <property type="evidence" value="ECO:0007669"/>
    <property type="project" value="TreeGrafter"/>
</dbReference>
<dbReference type="Gene3D" id="6.10.250.690">
    <property type="match status" value="1"/>
</dbReference>
<dbReference type="CDD" id="cd00383">
    <property type="entry name" value="trans_reg_C"/>
    <property type="match status" value="1"/>
</dbReference>
<name>A0A833JEB7_9BACT</name>
<dbReference type="AlphaFoldDB" id="A0A833JEB7"/>
<evidence type="ECO:0000256" key="1">
    <source>
        <dbReference type="ARBA" id="ARBA00022553"/>
    </source>
</evidence>
<accession>A0A833JEB7</accession>
<dbReference type="InterPro" id="IPR039420">
    <property type="entry name" value="WalR-like"/>
</dbReference>
<organism evidence="10 11">
    <name type="scientific">Fluviispira multicolorata</name>
    <dbReference type="NCBI Taxonomy" id="2654512"/>
    <lineage>
        <taxon>Bacteria</taxon>
        <taxon>Pseudomonadati</taxon>
        <taxon>Bdellovibrionota</taxon>
        <taxon>Oligoflexia</taxon>
        <taxon>Silvanigrellales</taxon>
        <taxon>Silvanigrellaceae</taxon>
        <taxon>Fluviispira</taxon>
    </lineage>
</organism>
<dbReference type="PROSITE" id="PS50110">
    <property type="entry name" value="RESPONSE_REGULATORY"/>
    <property type="match status" value="1"/>
</dbReference>
<proteinExistence type="predicted"/>
<dbReference type="InterPro" id="IPR001789">
    <property type="entry name" value="Sig_transdc_resp-reg_receiver"/>
</dbReference>
<gene>
    <name evidence="10" type="ORF">GCL57_00130</name>
</gene>
<dbReference type="SMART" id="SM00448">
    <property type="entry name" value="REC"/>
    <property type="match status" value="1"/>
</dbReference>
<dbReference type="InterPro" id="IPR001867">
    <property type="entry name" value="OmpR/PhoB-type_DNA-bd"/>
</dbReference>
<feature type="domain" description="Response regulatory" evidence="8">
    <location>
        <begin position="7"/>
        <end position="124"/>
    </location>
</feature>
<evidence type="ECO:0000256" key="5">
    <source>
        <dbReference type="ARBA" id="ARBA00023163"/>
    </source>
</evidence>
<keyword evidence="2" id="KW-0902">Two-component regulatory system</keyword>
<dbReference type="Pfam" id="PF00072">
    <property type="entry name" value="Response_reg"/>
    <property type="match status" value="1"/>
</dbReference>
<dbReference type="PANTHER" id="PTHR48111">
    <property type="entry name" value="REGULATOR OF RPOS"/>
    <property type="match status" value="1"/>
</dbReference>
<dbReference type="GO" id="GO:0000976">
    <property type="term" value="F:transcription cis-regulatory region binding"/>
    <property type="evidence" value="ECO:0007669"/>
    <property type="project" value="TreeGrafter"/>
</dbReference>
<protein>
    <submittedName>
        <fullName evidence="10">Response regulator</fullName>
    </submittedName>
</protein>
<dbReference type="EMBL" id="WFLN01000004">
    <property type="protein sequence ID" value="KAB8033136.1"/>
    <property type="molecule type" value="Genomic_DNA"/>
</dbReference>
<keyword evidence="1 6" id="KW-0597">Phosphoprotein</keyword>
<keyword evidence="4 7" id="KW-0238">DNA-binding</keyword>
<comment type="caution">
    <text evidence="10">The sequence shown here is derived from an EMBL/GenBank/DDBJ whole genome shotgun (WGS) entry which is preliminary data.</text>
</comment>
<feature type="DNA-binding region" description="OmpR/PhoB-type" evidence="7">
    <location>
        <begin position="163"/>
        <end position="259"/>
    </location>
</feature>
<evidence type="ECO:0000256" key="4">
    <source>
        <dbReference type="ARBA" id="ARBA00023125"/>
    </source>
</evidence>
<evidence type="ECO:0000256" key="7">
    <source>
        <dbReference type="PROSITE-ProRule" id="PRU01091"/>
    </source>
</evidence>
<dbReference type="Gene3D" id="1.10.10.10">
    <property type="entry name" value="Winged helix-like DNA-binding domain superfamily/Winged helix DNA-binding domain"/>
    <property type="match status" value="1"/>
</dbReference>
<dbReference type="SUPFAM" id="SSF46894">
    <property type="entry name" value="C-terminal effector domain of the bipartite response regulators"/>
    <property type="match status" value="1"/>
</dbReference>
<dbReference type="GO" id="GO:0006355">
    <property type="term" value="P:regulation of DNA-templated transcription"/>
    <property type="evidence" value="ECO:0007669"/>
    <property type="project" value="InterPro"/>
</dbReference>
<dbReference type="InterPro" id="IPR016032">
    <property type="entry name" value="Sig_transdc_resp-reg_C-effctor"/>
</dbReference>
<keyword evidence="11" id="KW-1185">Reference proteome</keyword>